<evidence type="ECO:0000256" key="1">
    <source>
        <dbReference type="ARBA" id="ARBA00004651"/>
    </source>
</evidence>
<keyword evidence="4 7" id="KW-0812">Transmembrane</keyword>
<dbReference type="EMBL" id="LGSS01000015">
    <property type="protein sequence ID" value="KNF07537.1"/>
    <property type="molecule type" value="Genomic_DNA"/>
</dbReference>
<evidence type="ECO:0000256" key="4">
    <source>
        <dbReference type="ARBA" id="ARBA00022692"/>
    </source>
</evidence>
<feature type="transmembrane region" description="Helical" evidence="7">
    <location>
        <begin position="138"/>
        <end position="157"/>
    </location>
</feature>
<dbReference type="STRING" id="1503.CLPU_15c00310"/>
<dbReference type="Proteomes" id="UP000037267">
    <property type="component" value="Unassembled WGS sequence"/>
</dbReference>
<keyword evidence="3" id="KW-1003">Cell membrane</keyword>
<comment type="subcellular location">
    <subcellularLocation>
        <location evidence="1">Cell membrane</location>
        <topology evidence="1">Multi-pass membrane protein</topology>
    </subcellularLocation>
</comment>
<evidence type="ECO:0000256" key="6">
    <source>
        <dbReference type="ARBA" id="ARBA00023136"/>
    </source>
</evidence>
<organism evidence="8 9">
    <name type="scientific">Gottschalkia purinilytica</name>
    <name type="common">Clostridium purinilyticum</name>
    <dbReference type="NCBI Taxonomy" id="1503"/>
    <lineage>
        <taxon>Bacteria</taxon>
        <taxon>Bacillati</taxon>
        <taxon>Bacillota</taxon>
        <taxon>Tissierellia</taxon>
        <taxon>Tissierellales</taxon>
        <taxon>Gottschalkiaceae</taxon>
        <taxon>Gottschalkia</taxon>
    </lineage>
</organism>
<feature type="transmembrane region" description="Helical" evidence="7">
    <location>
        <begin position="81"/>
        <end position="103"/>
    </location>
</feature>
<sequence>MNIIRKYKWLIVFIVLIIVIYNINSTVGVNTIYFSFSNIKTFLSLVPPIFILMGLLDVWVPKETMVKYMGKDSGIKGLLCILTLGSLAAGPLYVSFPIAHMFIKKGVKLSYIIFFIGVWANCKVPMMVYEYTSLGGTFTFLHITTSLFVYLVLSILVEKYLSEDEIKNIYNKESTTN</sequence>
<evidence type="ECO:0000256" key="2">
    <source>
        <dbReference type="ARBA" id="ARBA00006386"/>
    </source>
</evidence>
<keyword evidence="9" id="KW-1185">Reference proteome</keyword>
<dbReference type="InterPro" id="IPR005524">
    <property type="entry name" value="DUF318"/>
</dbReference>
<feature type="transmembrane region" description="Helical" evidence="7">
    <location>
        <begin position="42"/>
        <end position="60"/>
    </location>
</feature>
<feature type="transmembrane region" description="Helical" evidence="7">
    <location>
        <begin position="9"/>
        <end position="36"/>
    </location>
</feature>
<evidence type="ECO:0000313" key="9">
    <source>
        <dbReference type="Proteomes" id="UP000037267"/>
    </source>
</evidence>
<dbReference type="PATRIC" id="fig|1503.3.peg.572"/>
<dbReference type="AlphaFoldDB" id="A0A0L0W7X9"/>
<gene>
    <name evidence="8" type="ORF">CLPU_15c00310</name>
</gene>
<dbReference type="OrthoDB" id="9798408at2"/>
<name>A0A0L0W7X9_GOTPU</name>
<dbReference type="GO" id="GO:0005886">
    <property type="term" value="C:plasma membrane"/>
    <property type="evidence" value="ECO:0007669"/>
    <property type="project" value="UniProtKB-SubCell"/>
</dbReference>
<proteinExistence type="inferred from homology"/>
<keyword evidence="5 7" id="KW-1133">Transmembrane helix</keyword>
<evidence type="ECO:0000256" key="7">
    <source>
        <dbReference type="SAM" id="Phobius"/>
    </source>
</evidence>
<protein>
    <submittedName>
        <fullName evidence="8">Putative permease</fullName>
    </submittedName>
</protein>
<reference evidence="9" key="1">
    <citation type="submission" date="2015-07" db="EMBL/GenBank/DDBJ databases">
        <title>Draft genome sequence of the purine-degrading Gottschalkia purinilyticum DSM 1384 (formerly Clostridium purinilyticum).</title>
        <authorList>
            <person name="Poehlein A."/>
            <person name="Schiel-Bengelsdorf B."/>
            <person name="Bengelsdorf F.R."/>
            <person name="Daniel R."/>
            <person name="Duerre P."/>
        </authorList>
    </citation>
    <scope>NUCLEOTIDE SEQUENCE [LARGE SCALE GENOMIC DNA]</scope>
    <source>
        <strain evidence="9">DSM 1384</strain>
    </source>
</reference>
<evidence type="ECO:0000256" key="5">
    <source>
        <dbReference type="ARBA" id="ARBA00022989"/>
    </source>
</evidence>
<accession>A0A0L0W7X9</accession>
<feature type="transmembrane region" description="Helical" evidence="7">
    <location>
        <begin position="109"/>
        <end position="126"/>
    </location>
</feature>
<dbReference type="RefSeq" id="WP_050356124.1">
    <property type="nucleotide sequence ID" value="NZ_LGSS01000015.1"/>
</dbReference>
<evidence type="ECO:0000313" key="8">
    <source>
        <dbReference type="EMBL" id="KNF07537.1"/>
    </source>
</evidence>
<keyword evidence="6 7" id="KW-0472">Membrane</keyword>
<comment type="caution">
    <text evidence="8">The sequence shown here is derived from an EMBL/GenBank/DDBJ whole genome shotgun (WGS) entry which is preliminary data.</text>
</comment>
<dbReference type="Pfam" id="PF03773">
    <property type="entry name" value="ArsP_1"/>
    <property type="match status" value="1"/>
</dbReference>
<comment type="similarity">
    <text evidence="2">Belongs to the UPF0718 family.</text>
</comment>
<evidence type="ECO:0000256" key="3">
    <source>
        <dbReference type="ARBA" id="ARBA00022475"/>
    </source>
</evidence>